<keyword evidence="2" id="KW-1185">Reference proteome</keyword>
<reference evidence="1 2" key="1">
    <citation type="submission" date="2018-06" db="EMBL/GenBank/DDBJ databases">
        <title>Flavobacterium sp IMCC34762, genome.</title>
        <authorList>
            <person name="Joung Y."/>
            <person name="Cho J."/>
            <person name="Song J."/>
        </authorList>
    </citation>
    <scope>NUCLEOTIDE SEQUENCE [LARGE SCALE GENOMIC DNA]</scope>
    <source>
        <strain evidence="1 2">IMCC34762</strain>
    </source>
</reference>
<dbReference type="OrthoDB" id="9180239at2"/>
<evidence type="ECO:0000313" key="1">
    <source>
        <dbReference type="EMBL" id="PZX91980.1"/>
    </source>
</evidence>
<dbReference type="EMBL" id="QKXH01000014">
    <property type="protein sequence ID" value="PZX91980.1"/>
    <property type="molecule type" value="Genomic_DNA"/>
</dbReference>
<name>A0A2W7TTD8_9FLAO</name>
<proteinExistence type="predicted"/>
<sequence length="134" mass="15541">MKKDEVPQDKGNLSNKNMKELVYATDEKGNYTTALSTGWEPKTIALSNSIEEISERIAIAKAQVENNEVSPICYYMEFCRMDIGVLSSYVGMWQWRVKRHFKPRVFARLSDSILEKYAESFNITIEELKNFKTN</sequence>
<dbReference type="AlphaFoldDB" id="A0A2W7TTD8"/>
<dbReference type="Proteomes" id="UP000249177">
    <property type="component" value="Unassembled WGS sequence"/>
</dbReference>
<organism evidence="1 2">
    <name type="scientific">Flavobacterium aquariorum</name>
    <dbReference type="NCBI Taxonomy" id="2217670"/>
    <lineage>
        <taxon>Bacteria</taxon>
        <taxon>Pseudomonadati</taxon>
        <taxon>Bacteroidota</taxon>
        <taxon>Flavobacteriia</taxon>
        <taxon>Flavobacteriales</taxon>
        <taxon>Flavobacteriaceae</taxon>
        <taxon>Flavobacterium</taxon>
    </lineage>
</organism>
<comment type="caution">
    <text evidence="1">The sequence shown here is derived from an EMBL/GenBank/DDBJ whole genome shotgun (WGS) entry which is preliminary data.</text>
</comment>
<accession>A0A2W7TTD8</accession>
<gene>
    <name evidence="1" type="ORF">DOS84_17950</name>
</gene>
<evidence type="ECO:0000313" key="2">
    <source>
        <dbReference type="Proteomes" id="UP000249177"/>
    </source>
</evidence>
<protein>
    <submittedName>
        <fullName evidence="1">Uncharacterized protein</fullName>
    </submittedName>
</protein>
<dbReference type="RefSeq" id="WP_111411475.1">
    <property type="nucleotide sequence ID" value="NZ_QKXH01000014.1"/>
</dbReference>